<evidence type="ECO:0000313" key="5">
    <source>
        <dbReference type="Proteomes" id="UP001515480"/>
    </source>
</evidence>
<dbReference type="GO" id="GO:0072686">
    <property type="term" value="C:mitotic spindle"/>
    <property type="evidence" value="ECO:0007669"/>
    <property type="project" value="TreeGrafter"/>
</dbReference>
<dbReference type="GO" id="GO:0000940">
    <property type="term" value="C:outer kinetochore"/>
    <property type="evidence" value="ECO:0007669"/>
    <property type="project" value="TreeGrafter"/>
</dbReference>
<dbReference type="GO" id="GO:0031110">
    <property type="term" value="P:regulation of microtubule polymerization or depolymerization"/>
    <property type="evidence" value="ECO:0007669"/>
    <property type="project" value="TreeGrafter"/>
</dbReference>
<dbReference type="GO" id="GO:0007059">
    <property type="term" value="P:chromosome segregation"/>
    <property type="evidence" value="ECO:0007669"/>
    <property type="project" value="InterPro"/>
</dbReference>
<evidence type="ECO:0000256" key="1">
    <source>
        <dbReference type="ARBA" id="ARBA00006836"/>
    </source>
</evidence>
<feature type="compositionally biased region" description="Basic and acidic residues" evidence="3">
    <location>
        <begin position="113"/>
        <end position="123"/>
    </location>
</feature>
<name>A0AB34K722_PRYPA</name>
<organism evidence="4 5">
    <name type="scientific">Prymnesium parvum</name>
    <name type="common">Toxic golden alga</name>
    <dbReference type="NCBI Taxonomy" id="97485"/>
    <lineage>
        <taxon>Eukaryota</taxon>
        <taxon>Haptista</taxon>
        <taxon>Haptophyta</taxon>
        <taxon>Prymnesiophyceae</taxon>
        <taxon>Prymnesiales</taxon>
        <taxon>Prymnesiaceae</taxon>
        <taxon>Prymnesium</taxon>
    </lineage>
</organism>
<keyword evidence="2" id="KW-0175">Coiled coil</keyword>
<evidence type="ECO:0000313" key="4">
    <source>
        <dbReference type="EMBL" id="KAL1530309.1"/>
    </source>
</evidence>
<protein>
    <recommendedName>
        <fullName evidence="6">Spindle and kinetochore-associated protein 1</fullName>
    </recommendedName>
</protein>
<reference evidence="4 5" key="1">
    <citation type="journal article" date="2024" name="Science">
        <title>Giant polyketide synthase enzymes in the biosynthesis of giant marine polyether toxins.</title>
        <authorList>
            <person name="Fallon T.R."/>
            <person name="Shende V.V."/>
            <person name="Wierzbicki I.H."/>
            <person name="Pendleton A.L."/>
            <person name="Watervoot N.F."/>
            <person name="Auber R.P."/>
            <person name="Gonzalez D.J."/>
            <person name="Wisecaver J.H."/>
            <person name="Moore B.S."/>
        </authorList>
    </citation>
    <scope>NUCLEOTIDE SEQUENCE [LARGE SCALE GENOMIC DNA]</scope>
    <source>
        <strain evidence="4 5">12B1</strain>
    </source>
</reference>
<dbReference type="Pfam" id="PF07160">
    <property type="entry name" value="SKA1"/>
    <property type="match status" value="1"/>
</dbReference>
<evidence type="ECO:0008006" key="6">
    <source>
        <dbReference type="Google" id="ProtNLM"/>
    </source>
</evidence>
<keyword evidence="5" id="KW-1185">Reference proteome</keyword>
<feature type="coiled-coil region" evidence="2">
    <location>
        <begin position="56"/>
        <end position="83"/>
    </location>
</feature>
<feature type="region of interest" description="Disordered" evidence="3">
    <location>
        <begin position="99"/>
        <end position="135"/>
    </location>
</feature>
<dbReference type="GO" id="GO:0000278">
    <property type="term" value="P:mitotic cell cycle"/>
    <property type="evidence" value="ECO:0007669"/>
    <property type="project" value="TreeGrafter"/>
</dbReference>
<gene>
    <name evidence="4" type="ORF">AB1Y20_001219</name>
</gene>
<dbReference type="InterPro" id="IPR042031">
    <property type="entry name" value="SKA1_MBD_sf"/>
</dbReference>
<dbReference type="AlphaFoldDB" id="A0AB34K722"/>
<dbReference type="PANTHER" id="PTHR28573:SF1">
    <property type="entry name" value="SPINDLE AND KINETOCHORE-ASSOCIATED PROTEIN 1"/>
    <property type="match status" value="1"/>
</dbReference>
<dbReference type="GO" id="GO:0051301">
    <property type="term" value="P:cell division"/>
    <property type="evidence" value="ECO:0007669"/>
    <property type="project" value="InterPro"/>
</dbReference>
<proteinExistence type="inferred from homology"/>
<accession>A0AB34K722</accession>
<comment type="caution">
    <text evidence="4">The sequence shown here is derived from an EMBL/GenBank/DDBJ whole genome shotgun (WGS) entry which is preliminary data.</text>
</comment>
<dbReference type="GO" id="GO:0005876">
    <property type="term" value="C:spindle microtubule"/>
    <property type="evidence" value="ECO:0007669"/>
    <property type="project" value="TreeGrafter"/>
</dbReference>
<dbReference type="EMBL" id="JBGBPQ010000001">
    <property type="protein sequence ID" value="KAL1530309.1"/>
    <property type="molecule type" value="Genomic_DNA"/>
</dbReference>
<feature type="compositionally biased region" description="Pro residues" evidence="3">
    <location>
        <begin position="103"/>
        <end position="112"/>
    </location>
</feature>
<sequence length="263" mass="28665">MMTSTASTNKAEELGASLTTLLGRLEAQLHELHALMPMRSLGPAHMDTLQQIHLSLSAAEADAQRARATLRAEAAELAELRSLLAAADAITPRLHAARDGIPARPPAEPSRPPLHELAADAPRRRSSTGEAALRAGRPVPSLPLVSEAELLSAPSYMRARLDVGKVNGTLLEVQTCLQQRYALLGATRAQMRAMGEADRKRAAAIREMESATTKALFFFSEDDLKTHPAIRQDATGKNIFAVLRHVGRLREFKHAGMRCWHVR</sequence>
<dbReference type="Proteomes" id="UP001515480">
    <property type="component" value="Unassembled WGS sequence"/>
</dbReference>
<comment type="similarity">
    <text evidence="1">Belongs to the SKA1 family.</text>
</comment>
<dbReference type="GO" id="GO:0008017">
    <property type="term" value="F:microtubule binding"/>
    <property type="evidence" value="ECO:0007669"/>
    <property type="project" value="InterPro"/>
</dbReference>
<evidence type="ECO:0000256" key="3">
    <source>
        <dbReference type="SAM" id="MobiDB-lite"/>
    </source>
</evidence>
<dbReference type="Gene3D" id="1.10.10.1890">
    <property type="entry name" value="Ska1 microtubule binding domain-like"/>
    <property type="match status" value="1"/>
</dbReference>
<dbReference type="PANTHER" id="PTHR28573">
    <property type="entry name" value="SPINDLE AND KINETOCHORE-ASSOCIATED PROTEIN 1"/>
    <property type="match status" value="1"/>
</dbReference>
<dbReference type="InterPro" id="IPR009829">
    <property type="entry name" value="SKA1"/>
</dbReference>
<evidence type="ECO:0000256" key="2">
    <source>
        <dbReference type="SAM" id="Coils"/>
    </source>
</evidence>